<dbReference type="PANTHER" id="PTHR48071:SF18">
    <property type="entry name" value="DELETED IN MALIGNANT BRAIN TUMORS 1 PROTEIN-RELATED"/>
    <property type="match status" value="1"/>
</dbReference>
<dbReference type="InterPro" id="IPR001190">
    <property type="entry name" value="SRCR"/>
</dbReference>
<evidence type="ECO:0000256" key="2">
    <source>
        <dbReference type="PROSITE-ProRule" id="PRU00196"/>
    </source>
</evidence>
<evidence type="ECO:0000256" key="1">
    <source>
        <dbReference type="ARBA" id="ARBA00023157"/>
    </source>
</evidence>
<dbReference type="Gene3D" id="3.10.250.10">
    <property type="entry name" value="SRCR-like domain"/>
    <property type="match status" value="1"/>
</dbReference>
<evidence type="ECO:0000313" key="5">
    <source>
        <dbReference type="Proteomes" id="UP000828390"/>
    </source>
</evidence>
<keyword evidence="5" id="KW-1185">Reference proteome</keyword>
<evidence type="ECO:0000313" key="4">
    <source>
        <dbReference type="EMBL" id="KAH3847500.1"/>
    </source>
</evidence>
<reference evidence="4" key="1">
    <citation type="journal article" date="2019" name="bioRxiv">
        <title>The Genome of the Zebra Mussel, Dreissena polymorpha: A Resource for Invasive Species Research.</title>
        <authorList>
            <person name="McCartney M.A."/>
            <person name="Auch B."/>
            <person name="Kono T."/>
            <person name="Mallez S."/>
            <person name="Zhang Y."/>
            <person name="Obille A."/>
            <person name="Becker A."/>
            <person name="Abrahante J.E."/>
            <person name="Garbe J."/>
            <person name="Badalamenti J.P."/>
            <person name="Herman A."/>
            <person name="Mangelson H."/>
            <person name="Liachko I."/>
            <person name="Sullivan S."/>
            <person name="Sone E.D."/>
            <person name="Koren S."/>
            <person name="Silverstein K.A.T."/>
            <person name="Beckman K.B."/>
            <person name="Gohl D.M."/>
        </authorList>
    </citation>
    <scope>NUCLEOTIDE SEQUENCE</scope>
    <source>
        <strain evidence="4">Duluth1</strain>
        <tissue evidence="4">Whole animal</tissue>
    </source>
</reference>
<comment type="caution">
    <text evidence="4">The sequence shown here is derived from an EMBL/GenBank/DDBJ whole genome shotgun (WGS) entry which is preliminary data.</text>
</comment>
<dbReference type="InterPro" id="IPR036772">
    <property type="entry name" value="SRCR-like_dom_sf"/>
</dbReference>
<name>A0A9D4QZ90_DREPO</name>
<dbReference type="AlphaFoldDB" id="A0A9D4QZ90"/>
<comment type="caution">
    <text evidence="2">Lacks conserved residue(s) required for the propagation of feature annotation.</text>
</comment>
<dbReference type="PANTHER" id="PTHR48071">
    <property type="entry name" value="SRCR DOMAIN-CONTAINING PROTEIN"/>
    <property type="match status" value="1"/>
</dbReference>
<evidence type="ECO:0000259" key="3">
    <source>
        <dbReference type="PROSITE" id="PS50287"/>
    </source>
</evidence>
<dbReference type="EMBL" id="JAIWYP010000003">
    <property type="protein sequence ID" value="KAH3847500.1"/>
    <property type="molecule type" value="Genomic_DNA"/>
</dbReference>
<dbReference type="Proteomes" id="UP000828390">
    <property type="component" value="Unassembled WGS sequence"/>
</dbReference>
<protein>
    <recommendedName>
        <fullName evidence="3">SRCR domain-containing protein</fullName>
    </recommendedName>
</protein>
<reference evidence="4" key="2">
    <citation type="submission" date="2020-11" db="EMBL/GenBank/DDBJ databases">
        <authorList>
            <person name="McCartney M.A."/>
            <person name="Auch B."/>
            <person name="Kono T."/>
            <person name="Mallez S."/>
            <person name="Becker A."/>
            <person name="Gohl D.M."/>
            <person name="Silverstein K.A.T."/>
            <person name="Koren S."/>
            <person name="Bechman K.B."/>
            <person name="Herman A."/>
            <person name="Abrahante J.E."/>
            <person name="Garbe J."/>
        </authorList>
    </citation>
    <scope>NUCLEOTIDE SEQUENCE</scope>
    <source>
        <strain evidence="4">Duluth1</strain>
        <tissue evidence="4">Whole animal</tissue>
    </source>
</reference>
<dbReference type="PROSITE" id="PS50287">
    <property type="entry name" value="SRCR_2"/>
    <property type="match status" value="1"/>
</dbReference>
<gene>
    <name evidence="4" type="ORF">DPMN_089823</name>
</gene>
<dbReference type="SUPFAM" id="SSF56487">
    <property type="entry name" value="SRCR-like"/>
    <property type="match status" value="1"/>
</dbReference>
<feature type="domain" description="SRCR" evidence="3">
    <location>
        <begin position="12"/>
        <end position="55"/>
    </location>
</feature>
<proteinExistence type="predicted"/>
<dbReference type="PRINTS" id="PR00258">
    <property type="entry name" value="SPERACTRCPTR"/>
</dbReference>
<dbReference type="Pfam" id="PF00530">
    <property type="entry name" value="SRCR"/>
    <property type="match status" value="1"/>
</dbReference>
<dbReference type="GO" id="GO:0016020">
    <property type="term" value="C:membrane"/>
    <property type="evidence" value="ECO:0007669"/>
    <property type="project" value="InterPro"/>
</dbReference>
<sequence length="55" mass="6034">MIADPLLNITDVRLVDEPGPNVGRVEIVVDGVYGTICDSNFDYNDADMICKSVNF</sequence>
<keyword evidence="1" id="KW-1015">Disulfide bond</keyword>
<accession>A0A9D4QZ90</accession>
<organism evidence="4 5">
    <name type="scientific">Dreissena polymorpha</name>
    <name type="common">Zebra mussel</name>
    <name type="synonym">Mytilus polymorpha</name>
    <dbReference type="NCBI Taxonomy" id="45954"/>
    <lineage>
        <taxon>Eukaryota</taxon>
        <taxon>Metazoa</taxon>
        <taxon>Spiralia</taxon>
        <taxon>Lophotrochozoa</taxon>
        <taxon>Mollusca</taxon>
        <taxon>Bivalvia</taxon>
        <taxon>Autobranchia</taxon>
        <taxon>Heteroconchia</taxon>
        <taxon>Euheterodonta</taxon>
        <taxon>Imparidentia</taxon>
        <taxon>Neoheterodontei</taxon>
        <taxon>Myida</taxon>
        <taxon>Dreissenoidea</taxon>
        <taxon>Dreissenidae</taxon>
        <taxon>Dreissena</taxon>
    </lineage>
</organism>